<dbReference type="AlphaFoldDB" id="A0A094R2A8"/>
<dbReference type="PANTHER" id="PTHR41775:SF1">
    <property type="entry name" value="PEPTIDASE M6-LIKE DOMAIN-CONTAINING PROTEIN"/>
    <property type="match status" value="1"/>
</dbReference>
<dbReference type="EMBL" id="JNSL01000015">
    <property type="protein sequence ID" value="KGA21031.1"/>
    <property type="molecule type" value="Genomic_DNA"/>
</dbReference>
<evidence type="ECO:0000313" key="1">
    <source>
        <dbReference type="EMBL" id="KGA21031.1"/>
    </source>
</evidence>
<name>A0A094R2A8_9ZZZZ</name>
<dbReference type="GO" id="GO:0008237">
    <property type="term" value="F:metallopeptidase activity"/>
    <property type="evidence" value="ECO:0007669"/>
    <property type="project" value="InterPro"/>
</dbReference>
<sequence length="469" mass="50862">MRFKALVAKSLLVALPLTLIPALAISAPKVTPGSKCKVQKQKVIYQDKSFTCVKSGKKLIWNKGVVFVKPASTPTPIATPTPASTPTPDPTPDPVVSESSVYVNSSICKLPYTSPDSDSFLGFPRNQRYIPSIGERKSIVLFVDFDDLVADKKAVDTWKNVQIPVAEKAFYRLSYGKYKISFDVNEKIYRLPGSYKAFARSEYVNVAGSTPGLGLEYGKFVHSAVTIADIDIDFSKYDFVNVVTPTFSPKAEGGATGGSGFNVDGKTSFLSTVGPIDEYIDDPLKSNWLLHEVGHLLGLTHVYDYSQRNIGALDLMGNSFGFDELHGWQRWYLDWIEDIQVACLDESAPKESVHLISPLATSTKGTKSLILKLSPSSALAIEVMRSSPEDTFPSAYEGVVVYKIDTKLSGGKGSISIISNAGKSQPTKGGRAGLIGTLSVGESVKYEDYTIKVLKNSTTGDYVSVSKGN</sequence>
<evidence type="ECO:0008006" key="2">
    <source>
        <dbReference type="Google" id="ProtNLM"/>
    </source>
</evidence>
<organism evidence="1">
    <name type="scientific">freshwater metagenome</name>
    <dbReference type="NCBI Taxonomy" id="449393"/>
    <lineage>
        <taxon>unclassified sequences</taxon>
        <taxon>metagenomes</taxon>
        <taxon>ecological metagenomes</taxon>
    </lineage>
</organism>
<dbReference type="Pfam" id="PF13582">
    <property type="entry name" value="Reprolysin_3"/>
    <property type="match status" value="1"/>
</dbReference>
<reference evidence="1" key="1">
    <citation type="submission" date="2014-06" db="EMBL/GenBank/DDBJ databases">
        <title>Key roles for freshwater Actinobacteria revealed by deep metagenomic sequencing.</title>
        <authorList>
            <person name="Ghai R."/>
            <person name="Mizuno C.M."/>
            <person name="Picazo A."/>
            <person name="Camacho A."/>
            <person name="Rodriguez-Valera F."/>
        </authorList>
    </citation>
    <scope>NUCLEOTIDE SEQUENCE</scope>
</reference>
<dbReference type="SUPFAM" id="SSF55486">
    <property type="entry name" value="Metalloproteases ('zincins'), catalytic domain"/>
    <property type="match status" value="1"/>
</dbReference>
<dbReference type="InterPro" id="IPR024079">
    <property type="entry name" value="MetalloPept_cat_dom_sf"/>
</dbReference>
<accession>A0A094R2A8</accession>
<gene>
    <name evidence="1" type="ORF">GM51_3980</name>
</gene>
<proteinExistence type="predicted"/>
<dbReference type="PANTHER" id="PTHR41775">
    <property type="entry name" value="SECRETED PROTEIN-RELATED"/>
    <property type="match status" value="1"/>
</dbReference>
<comment type="caution">
    <text evidence="1">The sequence shown here is derived from an EMBL/GenBank/DDBJ whole genome shotgun (WGS) entry which is preliminary data.</text>
</comment>
<dbReference type="Gene3D" id="3.40.390.10">
    <property type="entry name" value="Collagenase (Catalytic Domain)"/>
    <property type="match status" value="1"/>
</dbReference>
<protein>
    <recommendedName>
        <fullName evidence="2">Peptidase M11 gametolysin domain-containing protein</fullName>
    </recommendedName>
</protein>